<dbReference type="EMBL" id="OB701514">
    <property type="protein sequence ID" value="CAD7238442.1"/>
    <property type="molecule type" value="Genomic_DNA"/>
</dbReference>
<feature type="non-terminal residue" evidence="1">
    <location>
        <position position="1"/>
    </location>
</feature>
<name>A0A7R8X0P7_9CRUS</name>
<organism evidence="1">
    <name type="scientific">Cyprideis torosa</name>
    <dbReference type="NCBI Taxonomy" id="163714"/>
    <lineage>
        <taxon>Eukaryota</taxon>
        <taxon>Metazoa</taxon>
        <taxon>Ecdysozoa</taxon>
        <taxon>Arthropoda</taxon>
        <taxon>Crustacea</taxon>
        <taxon>Oligostraca</taxon>
        <taxon>Ostracoda</taxon>
        <taxon>Podocopa</taxon>
        <taxon>Podocopida</taxon>
        <taxon>Cytherocopina</taxon>
        <taxon>Cytheroidea</taxon>
        <taxon>Cytherideidae</taxon>
        <taxon>Cyprideis</taxon>
    </lineage>
</organism>
<evidence type="ECO:0000313" key="1">
    <source>
        <dbReference type="EMBL" id="CAD7238442.1"/>
    </source>
</evidence>
<dbReference type="AlphaFoldDB" id="A0A7R8X0P7"/>
<proteinExistence type="predicted"/>
<protein>
    <submittedName>
        <fullName evidence="1">Uncharacterized protein</fullName>
    </submittedName>
</protein>
<reference evidence="1" key="1">
    <citation type="submission" date="2020-11" db="EMBL/GenBank/DDBJ databases">
        <authorList>
            <person name="Tran Van P."/>
        </authorList>
    </citation>
    <scope>NUCLEOTIDE SEQUENCE</scope>
</reference>
<gene>
    <name evidence="1" type="ORF">CTOB1V02_LOCUS16257</name>
</gene>
<feature type="non-terminal residue" evidence="1">
    <location>
        <position position="113"/>
    </location>
</feature>
<sequence>QSVVGERSSQESQTYDRTTGKGLFGMSVCSVHHRFASYGATGPVFLNEDKNSCNAESRKDLGEQWCARSIFISRARRPQLESSQRLSRHYDSPCDCLSEPFASLEPKALLFIR</sequence>
<accession>A0A7R8X0P7</accession>